<proteinExistence type="predicted"/>
<name>F8IIZ9_ALIAT</name>
<evidence type="ECO:0000313" key="1">
    <source>
        <dbReference type="EMBL" id="AEJ42150.1"/>
    </source>
</evidence>
<organism evidence="1 2">
    <name type="scientific">Alicyclobacillus acidocaldarius (strain Tc-4-1)</name>
    <name type="common">Bacillus acidocaldarius</name>
    <dbReference type="NCBI Taxonomy" id="1048834"/>
    <lineage>
        <taxon>Bacteria</taxon>
        <taxon>Bacillati</taxon>
        <taxon>Bacillota</taxon>
        <taxon>Bacilli</taxon>
        <taxon>Bacillales</taxon>
        <taxon>Alicyclobacillaceae</taxon>
        <taxon>Alicyclobacillus</taxon>
    </lineage>
</organism>
<dbReference type="STRING" id="1048834.TC41_0172"/>
<dbReference type="HOGENOM" id="CLU_2912181_0_0_9"/>
<dbReference type="RefSeq" id="WP_014463064.1">
    <property type="nucleotide sequence ID" value="NC_017167.1"/>
</dbReference>
<dbReference type="KEGG" id="aad:TC41_0172"/>
<dbReference type="Proteomes" id="UP000000292">
    <property type="component" value="Chromosome"/>
</dbReference>
<reference evidence="1 2" key="1">
    <citation type="journal article" date="2011" name="J. Bacteriol.">
        <title>Complete Genome Sequence of Alicyclobacillus acidocaldarius Strain Tc-4-1.</title>
        <authorList>
            <person name="Chen Y."/>
            <person name="He Y."/>
            <person name="Zhang B."/>
            <person name="Yang J."/>
            <person name="Li W."/>
            <person name="Dong Z."/>
            <person name="Hu S."/>
        </authorList>
    </citation>
    <scope>NUCLEOTIDE SEQUENCE [LARGE SCALE GENOMIC DNA]</scope>
    <source>
        <strain evidence="1 2">Tc-4-1</strain>
    </source>
</reference>
<accession>F8IIZ9</accession>
<reference evidence="2" key="2">
    <citation type="submission" date="2011-06" db="EMBL/GenBank/DDBJ databases">
        <title>The complete genome sequence of Alicyclobacillus acidocaldarius sp. Tc-4-1.</title>
        <authorList>
            <person name="Chen Y."/>
            <person name="He Y."/>
            <person name="Dong Z."/>
            <person name="Hu S."/>
        </authorList>
    </citation>
    <scope>NUCLEOTIDE SEQUENCE [LARGE SCALE GENOMIC DNA]</scope>
    <source>
        <strain evidence="2">Tc-4-1</strain>
    </source>
</reference>
<dbReference type="AlphaFoldDB" id="F8IIZ9"/>
<dbReference type="OrthoDB" id="1550566at2"/>
<dbReference type="PATRIC" id="fig|1048834.4.peg.158"/>
<dbReference type="EMBL" id="CP002902">
    <property type="protein sequence ID" value="AEJ42150.1"/>
    <property type="molecule type" value="Genomic_DNA"/>
</dbReference>
<gene>
    <name evidence="1" type="ordered locus">TC41_0172</name>
</gene>
<sequence>MAEALLTWLDAGVRAALFAKRKLEQAMFARALRAITQSSLTGAGNVAVHPLFAAYVKRRLT</sequence>
<protein>
    <submittedName>
        <fullName evidence="1">Uncharacterized protein</fullName>
    </submittedName>
</protein>
<evidence type="ECO:0000313" key="2">
    <source>
        <dbReference type="Proteomes" id="UP000000292"/>
    </source>
</evidence>